<feature type="compositionally biased region" description="Acidic residues" evidence="1">
    <location>
        <begin position="9"/>
        <end position="22"/>
    </location>
</feature>
<dbReference type="Gene3D" id="1.10.1410.40">
    <property type="match status" value="1"/>
</dbReference>
<dbReference type="EMBL" id="WBNM01020628">
    <property type="protein sequence ID" value="NXP75635.1"/>
    <property type="molecule type" value="Genomic_DNA"/>
</dbReference>
<dbReference type="GO" id="GO:0016020">
    <property type="term" value="C:membrane"/>
    <property type="evidence" value="ECO:0007669"/>
    <property type="project" value="TreeGrafter"/>
</dbReference>
<proteinExistence type="predicted"/>
<sequence length="381" mass="44075">EQEEKERELQEEESGEELEDVKDSEGIFAKSFQWPVQQLASRRRVVEELVGQLIQVYQELSSGTSFPVLQPPIGVDSTYEGWSPCVDDAIYRLLVPLKPGLGHAFYMEERILEERPKRSFWIRVRGKCTCRREEPVPCFFHHLQERRRRRRRSHQLGILCTSSYLDVQKTVSWFQNFVRSVWGVRPKMRRYDLKMLPSTRSCKLQLTDILGRTFVIDLIFGLQQGDSDIFLCSCSREATLTTNLTSPIGVDMAEVKLFWHITRQVPHGSWHLKGLHICTQILSGTSFSASALKMVVMHLLITTPLLGWCSRDFVLLEDIMQYLRCCLENKHLSHFFIGNESIPEEISLPPGYEMAEPLNLFHGLTQDPAAYTKALSEFEVY</sequence>
<keyword evidence="3" id="KW-1185">Reference proteome</keyword>
<dbReference type="Proteomes" id="UP000611227">
    <property type="component" value="Unassembled WGS sequence"/>
</dbReference>
<comment type="caution">
    <text evidence="2">The sequence shown here is derived from an EMBL/GenBank/DDBJ whole genome shotgun (WGS) entry which is preliminary data.</text>
</comment>
<dbReference type="InterPro" id="IPR026250">
    <property type="entry name" value="ITPRIP-like"/>
</dbReference>
<feature type="region of interest" description="Disordered" evidence="1">
    <location>
        <begin position="1"/>
        <end position="22"/>
    </location>
</feature>
<reference evidence="2" key="1">
    <citation type="submission" date="2019-09" db="EMBL/GenBank/DDBJ databases">
        <title>Bird 10,000 Genomes (B10K) Project - Family phase.</title>
        <authorList>
            <person name="Zhang G."/>
        </authorList>
    </citation>
    <scope>NUCLEOTIDE SEQUENCE</scope>
    <source>
        <strain evidence="2">B10K-DU-001-30</strain>
        <tissue evidence="2">Muscle</tissue>
    </source>
</reference>
<organism evidence="2 3">
    <name type="scientific">Ramphastos sulfuratus</name>
    <dbReference type="NCBI Taxonomy" id="322582"/>
    <lineage>
        <taxon>Eukaryota</taxon>
        <taxon>Metazoa</taxon>
        <taxon>Chordata</taxon>
        <taxon>Craniata</taxon>
        <taxon>Vertebrata</taxon>
        <taxon>Euteleostomi</taxon>
        <taxon>Archelosauria</taxon>
        <taxon>Archosauria</taxon>
        <taxon>Dinosauria</taxon>
        <taxon>Saurischia</taxon>
        <taxon>Theropoda</taxon>
        <taxon>Coelurosauria</taxon>
        <taxon>Aves</taxon>
        <taxon>Neognathae</taxon>
        <taxon>Neoaves</taxon>
        <taxon>Telluraves</taxon>
        <taxon>Coraciimorphae</taxon>
        <taxon>Piciformes</taxon>
        <taxon>Ramphastidae</taxon>
        <taxon>Ramphastos</taxon>
    </lineage>
</organism>
<dbReference type="PANTHER" id="PTHR10656">
    <property type="entry name" value="CELL FATE DETERMINING PROTEIN MAB21-RELATED"/>
    <property type="match status" value="1"/>
</dbReference>
<evidence type="ECO:0000313" key="2">
    <source>
        <dbReference type="EMBL" id="NXP75635.1"/>
    </source>
</evidence>
<protein>
    <submittedName>
        <fullName evidence="2">IPIL1 protein</fullName>
    </submittedName>
</protein>
<gene>
    <name evidence="2" type="primary">Itpripl1_2</name>
    <name evidence="2" type="ORF">RAMSUL_R02304</name>
</gene>
<dbReference type="PRINTS" id="PR02107">
    <property type="entry name" value="INOS145TPRIP"/>
</dbReference>
<accession>A0A852C5N0</accession>
<dbReference type="InterPro" id="IPR024810">
    <property type="entry name" value="MAB21L/cGLR"/>
</dbReference>
<name>A0A852C5N0_9PICI</name>
<evidence type="ECO:0000256" key="1">
    <source>
        <dbReference type="SAM" id="MobiDB-lite"/>
    </source>
</evidence>
<evidence type="ECO:0000313" key="3">
    <source>
        <dbReference type="Proteomes" id="UP000611227"/>
    </source>
</evidence>
<dbReference type="PANTHER" id="PTHR10656:SF40">
    <property type="entry name" value="INOSITOL 1,4,5-TRISPHOSPHATE RECEPTOR-INTERACTING PROTEIN-LIKE 1"/>
    <property type="match status" value="1"/>
</dbReference>
<feature type="non-terminal residue" evidence="2">
    <location>
        <position position="1"/>
    </location>
</feature>
<feature type="non-terminal residue" evidence="2">
    <location>
        <position position="381"/>
    </location>
</feature>
<dbReference type="AlphaFoldDB" id="A0A852C5N0"/>
<dbReference type="SMART" id="SM01265">
    <property type="entry name" value="Mab-21"/>
    <property type="match status" value="1"/>
</dbReference>